<evidence type="ECO:0000313" key="3">
    <source>
        <dbReference type="EMBL" id="CDW89349.1"/>
    </source>
</evidence>
<organism evidence="3 4">
    <name type="scientific">Stylonychia lemnae</name>
    <name type="common">Ciliate</name>
    <dbReference type="NCBI Taxonomy" id="5949"/>
    <lineage>
        <taxon>Eukaryota</taxon>
        <taxon>Sar</taxon>
        <taxon>Alveolata</taxon>
        <taxon>Ciliophora</taxon>
        <taxon>Intramacronucleata</taxon>
        <taxon>Spirotrichea</taxon>
        <taxon>Stichotrichia</taxon>
        <taxon>Sporadotrichida</taxon>
        <taxon>Oxytrichidae</taxon>
        <taxon>Stylonychinae</taxon>
        <taxon>Stylonychia</taxon>
    </lineage>
</organism>
<name>A0A078B4E0_STYLE</name>
<evidence type="ECO:0000313" key="4">
    <source>
        <dbReference type="Proteomes" id="UP000039865"/>
    </source>
</evidence>
<evidence type="ECO:0000256" key="2">
    <source>
        <dbReference type="SAM" id="MobiDB-lite"/>
    </source>
</evidence>
<dbReference type="InterPro" id="IPR050209">
    <property type="entry name" value="Rab_GTPases_membrane_traffic"/>
</dbReference>
<accession>A0A078B4E0</accession>
<dbReference type="Pfam" id="PF08477">
    <property type="entry name" value="Roc"/>
    <property type="match status" value="1"/>
</dbReference>
<dbReference type="PRINTS" id="PR00449">
    <property type="entry name" value="RASTRNSFRMNG"/>
</dbReference>
<evidence type="ECO:0000256" key="1">
    <source>
        <dbReference type="ARBA" id="ARBA00006270"/>
    </source>
</evidence>
<dbReference type="Proteomes" id="UP000039865">
    <property type="component" value="Unassembled WGS sequence"/>
</dbReference>
<dbReference type="InterPro" id="IPR005225">
    <property type="entry name" value="Small_GTP-bd"/>
</dbReference>
<dbReference type="Gene3D" id="3.40.50.300">
    <property type="entry name" value="P-loop containing nucleotide triphosphate hydrolases"/>
    <property type="match status" value="1"/>
</dbReference>
<dbReference type="InterPro" id="IPR027417">
    <property type="entry name" value="P-loop_NTPase"/>
</dbReference>
<dbReference type="FunFam" id="3.40.50.300:FF:001447">
    <property type="entry name" value="Ras-related protein Rab-1B"/>
    <property type="match status" value="1"/>
</dbReference>
<dbReference type="Pfam" id="PF00071">
    <property type="entry name" value="Ras"/>
    <property type="match status" value="1"/>
</dbReference>
<dbReference type="AlphaFoldDB" id="A0A078B4E0"/>
<dbReference type="InParanoid" id="A0A078B4E0"/>
<dbReference type="CDD" id="cd00154">
    <property type="entry name" value="Rab"/>
    <property type="match status" value="1"/>
</dbReference>
<dbReference type="GO" id="GO:0003924">
    <property type="term" value="F:GTPase activity"/>
    <property type="evidence" value="ECO:0007669"/>
    <property type="project" value="InterPro"/>
</dbReference>
<dbReference type="OrthoDB" id="5976022at2759"/>
<dbReference type="PROSITE" id="PS51419">
    <property type="entry name" value="RAB"/>
    <property type="match status" value="1"/>
</dbReference>
<comment type="similarity">
    <text evidence="1">Belongs to the small GTPase superfamily. Rab family.</text>
</comment>
<dbReference type="EMBL" id="CCKQ01017455">
    <property type="protein sequence ID" value="CDW89349.1"/>
    <property type="molecule type" value="Genomic_DNA"/>
</dbReference>
<dbReference type="SMART" id="SM00175">
    <property type="entry name" value="RAB"/>
    <property type="match status" value="1"/>
</dbReference>
<dbReference type="SMART" id="SM00173">
    <property type="entry name" value="RAS"/>
    <property type="match status" value="1"/>
</dbReference>
<reference evidence="3 4" key="1">
    <citation type="submission" date="2014-06" db="EMBL/GenBank/DDBJ databases">
        <authorList>
            <person name="Swart Estienne"/>
        </authorList>
    </citation>
    <scope>NUCLEOTIDE SEQUENCE [LARGE SCALE GENOMIC DNA]</scope>
    <source>
        <strain evidence="3 4">130c</strain>
    </source>
</reference>
<dbReference type="GO" id="GO:0005525">
    <property type="term" value="F:GTP binding"/>
    <property type="evidence" value="ECO:0007669"/>
    <property type="project" value="InterPro"/>
</dbReference>
<proteinExistence type="inferred from homology"/>
<dbReference type="PANTHER" id="PTHR47979">
    <property type="entry name" value="DRAB11-RELATED"/>
    <property type="match status" value="1"/>
</dbReference>
<dbReference type="SUPFAM" id="SSF52540">
    <property type="entry name" value="P-loop containing nucleoside triphosphate hydrolases"/>
    <property type="match status" value="1"/>
</dbReference>
<gene>
    <name evidence="3" type="primary">Contig1400.g1535</name>
    <name evidence="3" type="ORF">STYLEM_18481</name>
</gene>
<feature type="compositionally biased region" description="Basic residues" evidence="2">
    <location>
        <begin position="398"/>
        <end position="413"/>
    </location>
</feature>
<dbReference type="PROSITE" id="PS51420">
    <property type="entry name" value="RHO"/>
    <property type="match status" value="1"/>
</dbReference>
<dbReference type="InterPro" id="IPR001806">
    <property type="entry name" value="Small_GTPase"/>
</dbReference>
<feature type="region of interest" description="Disordered" evidence="2">
    <location>
        <begin position="388"/>
        <end position="413"/>
    </location>
</feature>
<protein>
    <submittedName>
        <fullName evidence="3">Ras-related protein rab-39b-like</fullName>
    </submittedName>
</protein>
<sequence>MNFTQYHLYPEEENTPHFSNNLKSFNAAQENIGFGDTLKAVRATQSSVKLVPHKLDSSNDISCPQLSIQENRKTLQHQNSIGHSSQSLSQSQQNLHKCILIGDCNVGKTSIIRRLTQNTFSFDRVPTTSVDEVSNFIMQLKPTQSNNNRSYNNNSRYSDISWSKNQKSLSMISLPTLTLNREQSENSSSVFNNSSNYIQTQISSDTGTDRSNIIGLEIWDTLGQERHSSLVSSYYKNASGIMIVYDVTNMESFMNIRSWLVELEDRLHNLPHEESYILVGNKCDLECSRQVTKQKGKQLADKYGICFIEVSAMSGKNINHAFQILSQNILVNSQLDENIEERERREQISNNSIRIGEFSFSFKVDSVIEDSLQSSCIDEQKANMIRKFSESVNNSKNKANKNKGQSKKKSRCC</sequence>
<keyword evidence="4" id="KW-1185">Reference proteome</keyword>
<dbReference type="PROSITE" id="PS51421">
    <property type="entry name" value="RAS"/>
    <property type="match status" value="1"/>
</dbReference>
<dbReference type="SMART" id="SM00174">
    <property type="entry name" value="RHO"/>
    <property type="match status" value="1"/>
</dbReference>
<dbReference type="NCBIfam" id="TIGR00231">
    <property type="entry name" value="small_GTP"/>
    <property type="match status" value="1"/>
</dbReference>